<dbReference type="GO" id="GO:0003700">
    <property type="term" value="F:DNA-binding transcription factor activity"/>
    <property type="evidence" value="ECO:0007669"/>
    <property type="project" value="TreeGrafter"/>
</dbReference>
<dbReference type="InterPro" id="IPR001647">
    <property type="entry name" value="HTH_TetR"/>
</dbReference>
<evidence type="ECO:0000256" key="2">
    <source>
        <dbReference type="ARBA" id="ARBA00023125"/>
    </source>
</evidence>
<dbReference type="AlphaFoldDB" id="A0A382BAF9"/>
<dbReference type="Gene3D" id="1.10.357.10">
    <property type="entry name" value="Tetracycline Repressor, domain 2"/>
    <property type="match status" value="1"/>
</dbReference>
<gene>
    <name evidence="6" type="ORF">METZ01_LOCUS163640</name>
</gene>
<evidence type="ECO:0000256" key="4">
    <source>
        <dbReference type="SAM" id="MobiDB-lite"/>
    </source>
</evidence>
<dbReference type="PRINTS" id="PR00455">
    <property type="entry name" value="HTHTETR"/>
</dbReference>
<keyword evidence="2" id="KW-0238">DNA-binding</keyword>
<evidence type="ECO:0000256" key="3">
    <source>
        <dbReference type="ARBA" id="ARBA00023163"/>
    </source>
</evidence>
<sequence>MQVVQEHGPSRQKTSRRETRTTQIYEAAARVFCEHGFGQSSMSDVAAAVDMTKAGIYHHIASKDELLFGIMSYGMDIFEERVLDRV</sequence>
<evidence type="ECO:0000313" key="6">
    <source>
        <dbReference type="EMBL" id="SVB10786.1"/>
    </source>
</evidence>
<dbReference type="PANTHER" id="PTHR30055:SF234">
    <property type="entry name" value="HTH-TYPE TRANSCRIPTIONAL REGULATOR BETI"/>
    <property type="match status" value="1"/>
</dbReference>
<dbReference type="Pfam" id="PF00440">
    <property type="entry name" value="TetR_N"/>
    <property type="match status" value="1"/>
</dbReference>
<evidence type="ECO:0000256" key="1">
    <source>
        <dbReference type="ARBA" id="ARBA00023015"/>
    </source>
</evidence>
<organism evidence="6">
    <name type="scientific">marine metagenome</name>
    <dbReference type="NCBI Taxonomy" id="408172"/>
    <lineage>
        <taxon>unclassified sequences</taxon>
        <taxon>metagenomes</taxon>
        <taxon>ecological metagenomes</taxon>
    </lineage>
</organism>
<dbReference type="InterPro" id="IPR050109">
    <property type="entry name" value="HTH-type_TetR-like_transc_reg"/>
</dbReference>
<dbReference type="InterPro" id="IPR009057">
    <property type="entry name" value="Homeodomain-like_sf"/>
</dbReference>
<proteinExistence type="predicted"/>
<evidence type="ECO:0000259" key="5">
    <source>
        <dbReference type="PROSITE" id="PS50977"/>
    </source>
</evidence>
<accession>A0A382BAF9</accession>
<dbReference type="PROSITE" id="PS50977">
    <property type="entry name" value="HTH_TETR_2"/>
    <property type="match status" value="1"/>
</dbReference>
<dbReference type="EMBL" id="UINC01028925">
    <property type="protein sequence ID" value="SVB10786.1"/>
    <property type="molecule type" value="Genomic_DNA"/>
</dbReference>
<dbReference type="PANTHER" id="PTHR30055">
    <property type="entry name" value="HTH-TYPE TRANSCRIPTIONAL REGULATOR RUTR"/>
    <property type="match status" value="1"/>
</dbReference>
<dbReference type="GO" id="GO:0000976">
    <property type="term" value="F:transcription cis-regulatory region binding"/>
    <property type="evidence" value="ECO:0007669"/>
    <property type="project" value="TreeGrafter"/>
</dbReference>
<name>A0A382BAF9_9ZZZZ</name>
<protein>
    <recommendedName>
        <fullName evidence="5">HTH tetR-type domain-containing protein</fullName>
    </recommendedName>
</protein>
<keyword evidence="3" id="KW-0804">Transcription</keyword>
<dbReference type="SUPFAM" id="SSF46689">
    <property type="entry name" value="Homeodomain-like"/>
    <property type="match status" value="1"/>
</dbReference>
<feature type="domain" description="HTH tetR-type" evidence="5">
    <location>
        <begin position="18"/>
        <end position="78"/>
    </location>
</feature>
<feature type="non-terminal residue" evidence="6">
    <location>
        <position position="86"/>
    </location>
</feature>
<keyword evidence="1" id="KW-0805">Transcription regulation</keyword>
<reference evidence="6" key="1">
    <citation type="submission" date="2018-05" db="EMBL/GenBank/DDBJ databases">
        <authorList>
            <person name="Lanie J.A."/>
            <person name="Ng W.-L."/>
            <person name="Kazmierczak K.M."/>
            <person name="Andrzejewski T.M."/>
            <person name="Davidsen T.M."/>
            <person name="Wayne K.J."/>
            <person name="Tettelin H."/>
            <person name="Glass J.I."/>
            <person name="Rusch D."/>
            <person name="Podicherti R."/>
            <person name="Tsui H.-C.T."/>
            <person name="Winkler M.E."/>
        </authorList>
    </citation>
    <scope>NUCLEOTIDE SEQUENCE</scope>
</reference>
<feature type="region of interest" description="Disordered" evidence="4">
    <location>
        <begin position="1"/>
        <end position="20"/>
    </location>
</feature>